<dbReference type="PRINTS" id="PR00080">
    <property type="entry name" value="SDRFAMILY"/>
</dbReference>
<organism evidence="1 2">
    <name type="scientific">Kangsaoukella pontilimi</name>
    <dbReference type="NCBI Taxonomy" id="2691042"/>
    <lineage>
        <taxon>Bacteria</taxon>
        <taxon>Pseudomonadati</taxon>
        <taxon>Pseudomonadota</taxon>
        <taxon>Alphaproteobacteria</taxon>
        <taxon>Rhodobacterales</taxon>
        <taxon>Paracoccaceae</taxon>
        <taxon>Kangsaoukella</taxon>
    </lineage>
</organism>
<evidence type="ECO:0000313" key="2">
    <source>
        <dbReference type="Proteomes" id="UP000480350"/>
    </source>
</evidence>
<dbReference type="SUPFAM" id="SSF51735">
    <property type="entry name" value="NAD(P)-binding Rossmann-fold domains"/>
    <property type="match status" value="1"/>
</dbReference>
<evidence type="ECO:0000313" key="1">
    <source>
        <dbReference type="EMBL" id="MXQ07326.1"/>
    </source>
</evidence>
<keyword evidence="2" id="KW-1185">Reference proteome</keyword>
<dbReference type="PRINTS" id="PR00081">
    <property type="entry name" value="GDHRDH"/>
</dbReference>
<protein>
    <submittedName>
        <fullName evidence="1">SDR family oxidoreductase</fullName>
    </submittedName>
</protein>
<dbReference type="InterPro" id="IPR002347">
    <property type="entry name" value="SDR_fam"/>
</dbReference>
<reference evidence="1 2" key="1">
    <citation type="submission" date="2019-12" db="EMBL/GenBank/DDBJ databases">
        <authorList>
            <person name="Lee S.D."/>
        </authorList>
    </citation>
    <scope>NUCLEOTIDE SEQUENCE [LARGE SCALE GENOMIC DNA]</scope>
    <source>
        <strain evidence="1 2">GH1-50</strain>
    </source>
</reference>
<dbReference type="AlphaFoldDB" id="A0A7C9IRB2"/>
<dbReference type="RefSeq" id="WP_160763203.1">
    <property type="nucleotide sequence ID" value="NZ_WUPT01000001.1"/>
</dbReference>
<name>A0A7C9IRB2_9RHOB</name>
<reference evidence="1 2" key="2">
    <citation type="submission" date="2020-03" db="EMBL/GenBank/DDBJ databases">
        <title>Kangsaoukella pontilimi gen. nov., sp. nov., a new member of the family Rhodobacteraceae isolated from a tidal mudflat.</title>
        <authorList>
            <person name="Kim I.S."/>
        </authorList>
    </citation>
    <scope>NUCLEOTIDE SEQUENCE [LARGE SCALE GENOMIC DNA]</scope>
    <source>
        <strain evidence="1 2">GH1-50</strain>
    </source>
</reference>
<dbReference type="Proteomes" id="UP000480350">
    <property type="component" value="Unassembled WGS sequence"/>
</dbReference>
<dbReference type="InterPro" id="IPR036291">
    <property type="entry name" value="NAD(P)-bd_dom_sf"/>
</dbReference>
<comment type="caution">
    <text evidence="1">The sequence shown here is derived from an EMBL/GenBank/DDBJ whole genome shotgun (WGS) entry which is preliminary data.</text>
</comment>
<dbReference type="Gene3D" id="3.40.50.720">
    <property type="entry name" value="NAD(P)-binding Rossmann-like Domain"/>
    <property type="match status" value="1"/>
</dbReference>
<dbReference type="PANTHER" id="PTHR43975">
    <property type="entry name" value="ZGC:101858"/>
    <property type="match status" value="1"/>
</dbReference>
<dbReference type="Pfam" id="PF13561">
    <property type="entry name" value="adh_short_C2"/>
    <property type="match status" value="2"/>
</dbReference>
<proteinExistence type="predicted"/>
<sequence length="259" mass="27428">MRHAVITGAASGIGAAAARALHERGYRITAIDLNDPGSAADRWIEQDLGDPDTPLPVIDGPVDALINAAGLPPRAGLEPKILSVNVLALRRVTRAVLPLMSEGGSIVNVASKAGAKWRENIAQVRHLLAMPDDADLTAFVADERIDPVRAYDLSKEAVIVWTKAATGDLIDRGIRMNAVSPAAVATPILDDFTRAFGERATRGIEMTRRSGSPEEVAEVIAFLTSPASEWVRGCNIETDGGLTAMLETRDIIGPDVGTP</sequence>
<dbReference type="EMBL" id="WUPT01000001">
    <property type="protein sequence ID" value="MXQ07326.1"/>
    <property type="molecule type" value="Genomic_DNA"/>
</dbReference>
<dbReference type="PANTHER" id="PTHR43975:SF2">
    <property type="entry name" value="EG:BACR7A4.14 PROTEIN-RELATED"/>
    <property type="match status" value="1"/>
</dbReference>
<accession>A0A7C9IRB2</accession>
<gene>
    <name evidence="1" type="ORF">GQ651_05645</name>
</gene>